<dbReference type="SUPFAM" id="SSF54782">
    <property type="entry name" value="Porphobilinogen deaminase (hydroxymethylbilane synthase), C-terminal domain"/>
    <property type="match status" value="1"/>
</dbReference>
<dbReference type="PaxDb" id="55529-EKX47498"/>
<dbReference type="FunFam" id="3.30.160.40:FF:000001">
    <property type="entry name" value="Porphobilinogen deaminase"/>
    <property type="match status" value="1"/>
</dbReference>
<dbReference type="InterPro" id="IPR022419">
    <property type="entry name" value="Porphobilin_deaminase_cofac_BS"/>
</dbReference>
<evidence type="ECO:0000256" key="7">
    <source>
        <dbReference type="ARBA" id="ARBA00023244"/>
    </source>
</evidence>
<dbReference type="STRING" id="905079.L1JG50"/>
<dbReference type="FunFam" id="3.40.190.10:FF:000101">
    <property type="entry name" value="Porphobilinogen deaminase, chloroplastic"/>
    <property type="match status" value="1"/>
</dbReference>
<gene>
    <name evidence="12" type="ORF">GUITHDRAFT_162740</name>
</gene>
<dbReference type="OMA" id="LWQANHI"/>
<dbReference type="GO" id="GO:0004418">
    <property type="term" value="F:hydroxymethylbilane synthase activity"/>
    <property type="evidence" value="ECO:0007669"/>
    <property type="project" value="UniProtKB-EC"/>
</dbReference>
<evidence type="ECO:0000313" key="13">
    <source>
        <dbReference type="EnsemblProtists" id="EKX47498"/>
    </source>
</evidence>
<dbReference type="HAMAP" id="MF_00260">
    <property type="entry name" value="Porphobil_deam"/>
    <property type="match status" value="1"/>
</dbReference>
<keyword evidence="6" id="KW-0808">Transferase</keyword>
<dbReference type="PANTHER" id="PTHR11557">
    <property type="entry name" value="PORPHOBILINOGEN DEAMINASE"/>
    <property type="match status" value="1"/>
</dbReference>
<evidence type="ECO:0000313" key="12">
    <source>
        <dbReference type="EMBL" id="EKX47498.1"/>
    </source>
</evidence>
<accession>L1JG50</accession>
<sequence length="377" mass="41028">MLRALSAAACAAAMLASADAFLPSTPLSNAAKIRPATSRISTIMSGEPVIKLGTRGSPLALAQAYETRRRLAELFPEELGEKGEKVSINIINTSGDMELSKALSEIGGKGLFTKELDVALLKKEVDFCVHSMKDVPTYLPDGTHLEAMLPREDTRDAFISPKYQSFEEMPEGTVIGSASLRRQAQIFAKNPKIKCVNFRGNVQTRLRKLDDEVVDATLLALAGLKRMNMADCVTKVLDWDEMLPAVAQGAIGIQVRSDDDKTLKYISALNHKDTKTCVDCERSFLATLDGSCKTPIAGQARIIDGKIHFRGLVASPDGSKIFRAERVGDVSDYMKIGKDAGEEIRKEAGEQFFADLLEYVQDIQAANTKPTKAAANK</sequence>
<dbReference type="Pfam" id="PF01379">
    <property type="entry name" value="Porphobil_deam"/>
    <property type="match status" value="1"/>
</dbReference>
<keyword evidence="9" id="KW-0732">Signal</keyword>
<dbReference type="PROSITE" id="PS00533">
    <property type="entry name" value="PORPHOBILINOGEN_DEAM"/>
    <property type="match status" value="1"/>
</dbReference>
<comment type="similarity">
    <text evidence="4">Belongs to the HMBS family.</text>
</comment>
<evidence type="ECO:0000256" key="1">
    <source>
        <dbReference type="ARBA" id="ARBA00001916"/>
    </source>
</evidence>
<dbReference type="InterPro" id="IPR022417">
    <property type="entry name" value="Porphobilin_deaminase_N"/>
</dbReference>
<keyword evidence="7" id="KW-0627">Porphyrin biosynthesis</keyword>
<dbReference type="GeneID" id="17304156"/>
<dbReference type="CDD" id="cd13648">
    <property type="entry name" value="PBP2_PBGD_1"/>
    <property type="match status" value="1"/>
</dbReference>
<evidence type="ECO:0000259" key="11">
    <source>
        <dbReference type="Pfam" id="PF03900"/>
    </source>
</evidence>
<name>L1JG50_GUITC</name>
<keyword evidence="14" id="KW-1185">Reference proteome</keyword>
<evidence type="ECO:0000256" key="4">
    <source>
        <dbReference type="ARBA" id="ARBA00005638"/>
    </source>
</evidence>
<reference evidence="12 14" key="1">
    <citation type="journal article" date="2012" name="Nature">
        <title>Algal genomes reveal evolutionary mosaicism and the fate of nucleomorphs.</title>
        <authorList>
            <consortium name="DOE Joint Genome Institute"/>
            <person name="Curtis B.A."/>
            <person name="Tanifuji G."/>
            <person name="Burki F."/>
            <person name="Gruber A."/>
            <person name="Irimia M."/>
            <person name="Maruyama S."/>
            <person name="Arias M.C."/>
            <person name="Ball S.G."/>
            <person name="Gile G.H."/>
            <person name="Hirakawa Y."/>
            <person name="Hopkins J.F."/>
            <person name="Kuo A."/>
            <person name="Rensing S.A."/>
            <person name="Schmutz J."/>
            <person name="Symeonidi A."/>
            <person name="Elias M."/>
            <person name="Eveleigh R.J."/>
            <person name="Herman E.K."/>
            <person name="Klute M.J."/>
            <person name="Nakayama T."/>
            <person name="Obornik M."/>
            <person name="Reyes-Prieto A."/>
            <person name="Armbrust E.V."/>
            <person name="Aves S.J."/>
            <person name="Beiko R.G."/>
            <person name="Coutinho P."/>
            <person name="Dacks J.B."/>
            <person name="Durnford D.G."/>
            <person name="Fast N.M."/>
            <person name="Green B.R."/>
            <person name="Grisdale C.J."/>
            <person name="Hempel F."/>
            <person name="Henrissat B."/>
            <person name="Hoppner M.P."/>
            <person name="Ishida K."/>
            <person name="Kim E."/>
            <person name="Koreny L."/>
            <person name="Kroth P.G."/>
            <person name="Liu Y."/>
            <person name="Malik S.B."/>
            <person name="Maier U.G."/>
            <person name="McRose D."/>
            <person name="Mock T."/>
            <person name="Neilson J.A."/>
            <person name="Onodera N.T."/>
            <person name="Poole A.M."/>
            <person name="Pritham E.J."/>
            <person name="Richards T.A."/>
            <person name="Rocap G."/>
            <person name="Roy S.W."/>
            <person name="Sarai C."/>
            <person name="Schaack S."/>
            <person name="Shirato S."/>
            <person name="Slamovits C.H."/>
            <person name="Spencer D.F."/>
            <person name="Suzuki S."/>
            <person name="Worden A.Z."/>
            <person name="Zauner S."/>
            <person name="Barry K."/>
            <person name="Bell C."/>
            <person name="Bharti A.K."/>
            <person name="Crow J.A."/>
            <person name="Grimwood J."/>
            <person name="Kramer R."/>
            <person name="Lindquist E."/>
            <person name="Lucas S."/>
            <person name="Salamov A."/>
            <person name="McFadden G.I."/>
            <person name="Lane C.E."/>
            <person name="Keeling P.J."/>
            <person name="Gray M.W."/>
            <person name="Grigoriev I.V."/>
            <person name="Archibald J.M."/>
        </authorList>
    </citation>
    <scope>NUCLEOTIDE SEQUENCE</scope>
    <source>
        <strain evidence="12 14">CCMP2712</strain>
    </source>
</reference>
<evidence type="ECO:0000259" key="10">
    <source>
        <dbReference type="Pfam" id="PF01379"/>
    </source>
</evidence>
<dbReference type="OrthoDB" id="564646at2759"/>
<dbReference type="KEGG" id="gtt:GUITHDRAFT_162740"/>
<reference evidence="13" key="3">
    <citation type="submission" date="2016-03" db="UniProtKB">
        <authorList>
            <consortium name="EnsemblProtists"/>
        </authorList>
    </citation>
    <scope>IDENTIFICATION</scope>
</reference>
<dbReference type="Gene3D" id="3.40.190.10">
    <property type="entry name" value="Periplasmic binding protein-like II"/>
    <property type="match status" value="2"/>
</dbReference>
<evidence type="ECO:0000256" key="8">
    <source>
        <dbReference type="ARBA" id="ARBA00033064"/>
    </source>
</evidence>
<dbReference type="AlphaFoldDB" id="L1JG50"/>
<comment type="pathway">
    <text evidence="3">Porphyrin-containing compound metabolism; protoporphyrin-IX biosynthesis; coproporphyrinogen-III from 5-aminolevulinate: step 2/4.</text>
</comment>
<dbReference type="PANTHER" id="PTHR11557:SF0">
    <property type="entry name" value="PORPHOBILINOGEN DEAMINASE"/>
    <property type="match status" value="1"/>
</dbReference>
<dbReference type="PIRSF" id="PIRSF001438">
    <property type="entry name" value="4pyrrol_synth_OHMeBilane_synth"/>
    <property type="match status" value="1"/>
</dbReference>
<dbReference type="UniPathway" id="UPA00251">
    <property type="reaction ID" value="UER00319"/>
</dbReference>
<feature type="signal peptide" evidence="9">
    <location>
        <begin position="1"/>
        <end position="20"/>
    </location>
</feature>
<evidence type="ECO:0000256" key="3">
    <source>
        <dbReference type="ARBA" id="ARBA00004735"/>
    </source>
</evidence>
<dbReference type="EMBL" id="JH992990">
    <property type="protein sequence ID" value="EKX47498.1"/>
    <property type="molecule type" value="Genomic_DNA"/>
</dbReference>
<dbReference type="GO" id="GO:0006782">
    <property type="term" value="P:protoporphyrinogen IX biosynthetic process"/>
    <property type="evidence" value="ECO:0007669"/>
    <property type="project" value="UniProtKB-UniPathway"/>
</dbReference>
<evidence type="ECO:0000256" key="5">
    <source>
        <dbReference type="ARBA" id="ARBA00012655"/>
    </source>
</evidence>
<organism evidence="12">
    <name type="scientific">Guillardia theta (strain CCMP2712)</name>
    <name type="common">Cryptophyte</name>
    <dbReference type="NCBI Taxonomy" id="905079"/>
    <lineage>
        <taxon>Eukaryota</taxon>
        <taxon>Cryptophyceae</taxon>
        <taxon>Pyrenomonadales</taxon>
        <taxon>Geminigeraceae</taxon>
        <taxon>Guillardia</taxon>
    </lineage>
</organism>
<comment type="cofactor">
    <cofactor evidence="1">
        <name>dipyrromethane</name>
        <dbReference type="ChEBI" id="CHEBI:60342"/>
    </cofactor>
</comment>
<dbReference type="InterPro" id="IPR000860">
    <property type="entry name" value="HemC"/>
</dbReference>
<proteinExistence type="inferred from homology"/>
<dbReference type="Proteomes" id="UP000011087">
    <property type="component" value="Unassembled WGS sequence"/>
</dbReference>
<reference evidence="14" key="2">
    <citation type="submission" date="2012-11" db="EMBL/GenBank/DDBJ databases">
        <authorList>
            <person name="Kuo A."/>
            <person name="Curtis B.A."/>
            <person name="Tanifuji G."/>
            <person name="Burki F."/>
            <person name="Gruber A."/>
            <person name="Irimia M."/>
            <person name="Maruyama S."/>
            <person name="Arias M.C."/>
            <person name="Ball S.G."/>
            <person name="Gile G.H."/>
            <person name="Hirakawa Y."/>
            <person name="Hopkins J.F."/>
            <person name="Rensing S.A."/>
            <person name="Schmutz J."/>
            <person name="Symeonidi A."/>
            <person name="Elias M."/>
            <person name="Eveleigh R.J."/>
            <person name="Herman E.K."/>
            <person name="Klute M.J."/>
            <person name="Nakayama T."/>
            <person name="Obornik M."/>
            <person name="Reyes-Prieto A."/>
            <person name="Armbrust E.V."/>
            <person name="Aves S.J."/>
            <person name="Beiko R.G."/>
            <person name="Coutinho P."/>
            <person name="Dacks J.B."/>
            <person name="Durnford D.G."/>
            <person name="Fast N.M."/>
            <person name="Green B.R."/>
            <person name="Grisdale C."/>
            <person name="Hempe F."/>
            <person name="Henrissat B."/>
            <person name="Hoppner M.P."/>
            <person name="Ishida K.-I."/>
            <person name="Kim E."/>
            <person name="Koreny L."/>
            <person name="Kroth P.G."/>
            <person name="Liu Y."/>
            <person name="Malik S.-B."/>
            <person name="Maier U.G."/>
            <person name="McRose D."/>
            <person name="Mock T."/>
            <person name="Neilson J.A."/>
            <person name="Onodera N.T."/>
            <person name="Poole A.M."/>
            <person name="Pritham E.J."/>
            <person name="Richards T.A."/>
            <person name="Rocap G."/>
            <person name="Roy S.W."/>
            <person name="Sarai C."/>
            <person name="Schaack S."/>
            <person name="Shirato S."/>
            <person name="Slamovits C.H."/>
            <person name="Spencer D.F."/>
            <person name="Suzuki S."/>
            <person name="Worden A.Z."/>
            <person name="Zauner S."/>
            <person name="Barry K."/>
            <person name="Bell C."/>
            <person name="Bharti A.K."/>
            <person name="Crow J.A."/>
            <person name="Grimwood J."/>
            <person name="Kramer R."/>
            <person name="Lindquist E."/>
            <person name="Lucas S."/>
            <person name="Salamov A."/>
            <person name="McFadden G.I."/>
            <person name="Lane C.E."/>
            <person name="Keeling P.J."/>
            <person name="Gray M.W."/>
            <person name="Grigoriev I.V."/>
            <person name="Archibald J.M."/>
        </authorList>
    </citation>
    <scope>NUCLEOTIDE SEQUENCE</scope>
    <source>
        <strain evidence="14">CCMP2712</strain>
    </source>
</reference>
<dbReference type="eggNOG" id="KOG2892">
    <property type="taxonomic scope" value="Eukaryota"/>
</dbReference>
<dbReference type="Pfam" id="PF03900">
    <property type="entry name" value="Porphobil_deamC"/>
    <property type="match status" value="1"/>
</dbReference>
<dbReference type="SUPFAM" id="SSF53850">
    <property type="entry name" value="Periplasmic binding protein-like II"/>
    <property type="match status" value="1"/>
</dbReference>
<dbReference type="EnsemblProtists" id="EKX47498">
    <property type="protein sequence ID" value="EKX47498"/>
    <property type="gene ID" value="GUITHDRAFT_162740"/>
</dbReference>
<protein>
    <recommendedName>
        <fullName evidence="5">hydroxymethylbilane synthase</fullName>
        <ecNumber evidence="5">2.5.1.61</ecNumber>
    </recommendedName>
    <alternativeName>
        <fullName evidence="8">Hydroxymethylbilane synthase</fullName>
    </alternativeName>
</protein>
<comment type="function">
    <text evidence="2">Tetrapolymerization of the monopyrrole PBG into the hydroxymethylbilane pre-uroporphyrinogen in several discrete steps.</text>
</comment>
<dbReference type="RefSeq" id="XP_005834478.1">
    <property type="nucleotide sequence ID" value="XM_005834421.1"/>
</dbReference>
<feature type="domain" description="Porphobilinogen deaminase N-terminal" evidence="10">
    <location>
        <begin position="50"/>
        <end position="263"/>
    </location>
</feature>
<evidence type="ECO:0000256" key="9">
    <source>
        <dbReference type="SAM" id="SignalP"/>
    </source>
</evidence>
<feature type="domain" description="Porphobilinogen deaminase C-terminal" evidence="11">
    <location>
        <begin position="276"/>
        <end position="345"/>
    </location>
</feature>
<feature type="chain" id="PRO_5008771287" description="hydroxymethylbilane synthase" evidence="9">
    <location>
        <begin position="21"/>
        <end position="377"/>
    </location>
</feature>
<dbReference type="InterPro" id="IPR022418">
    <property type="entry name" value="Porphobilinogen_deaminase_C"/>
</dbReference>
<evidence type="ECO:0000313" key="14">
    <source>
        <dbReference type="Proteomes" id="UP000011087"/>
    </source>
</evidence>
<dbReference type="HOGENOM" id="CLU_019704_1_2_1"/>
<dbReference type="InterPro" id="IPR036803">
    <property type="entry name" value="Porphobilinogen_deaminase_C_sf"/>
</dbReference>
<evidence type="ECO:0000256" key="2">
    <source>
        <dbReference type="ARBA" id="ARBA00002869"/>
    </source>
</evidence>
<dbReference type="NCBIfam" id="TIGR00212">
    <property type="entry name" value="hemC"/>
    <property type="match status" value="1"/>
</dbReference>
<dbReference type="GO" id="GO:0005737">
    <property type="term" value="C:cytoplasm"/>
    <property type="evidence" value="ECO:0007669"/>
    <property type="project" value="TreeGrafter"/>
</dbReference>
<dbReference type="Gene3D" id="3.30.160.40">
    <property type="entry name" value="Porphobilinogen deaminase, C-terminal domain"/>
    <property type="match status" value="1"/>
</dbReference>
<evidence type="ECO:0000256" key="6">
    <source>
        <dbReference type="ARBA" id="ARBA00022679"/>
    </source>
</evidence>
<dbReference type="EC" id="2.5.1.61" evidence="5"/>
<dbReference type="PRINTS" id="PR00151">
    <property type="entry name" value="PORPHBDMNASE"/>
</dbReference>